<dbReference type="InterPro" id="IPR035899">
    <property type="entry name" value="DBL_dom_sf"/>
</dbReference>
<feature type="compositionally biased region" description="Polar residues" evidence="14">
    <location>
        <begin position="736"/>
        <end position="747"/>
    </location>
</feature>
<feature type="region of interest" description="Disordered" evidence="14">
    <location>
        <begin position="2697"/>
        <end position="2757"/>
    </location>
</feature>
<reference evidence="18" key="1">
    <citation type="submission" date="2021-09" db="EMBL/GenBank/DDBJ databases">
        <title>The genome of Mauremys mutica provides insights into the evolution of semi-aquatic lifestyle.</title>
        <authorList>
            <person name="Gong S."/>
            <person name="Gao Y."/>
        </authorList>
    </citation>
    <scope>NUCLEOTIDE SEQUENCE</scope>
    <source>
        <strain evidence="18">MM-2020</strain>
        <tissue evidence="18">Muscle</tissue>
    </source>
</reference>
<dbReference type="PROSITE" id="PS50003">
    <property type="entry name" value="PH_DOMAIN"/>
    <property type="match status" value="1"/>
</dbReference>
<comment type="subcellular location">
    <subcellularLocation>
        <location evidence="1">Nucleus</location>
    </subcellularLocation>
</comment>
<dbReference type="FunFam" id="3.30.160.60:FF:000340">
    <property type="entry name" value="zinc finger protein 473 isoform X1"/>
    <property type="match status" value="1"/>
</dbReference>
<evidence type="ECO:0000256" key="7">
    <source>
        <dbReference type="ARBA" id="ARBA00023015"/>
    </source>
</evidence>
<feature type="compositionally biased region" description="Basic and acidic residues" evidence="14">
    <location>
        <begin position="2225"/>
        <end position="2234"/>
    </location>
</feature>
<evidence type="ECO:0000256" key="8">
    <source>
        <dbReference type="ARBA" id="ARBA00023125"/>
    </source>
</evidence>
<dbReference type="PROSITE" id="PS50010">
    <property type="entry name" value="DH_2"/>
    <property type="match status" value="1"/>
</dbReference>
<name>A0A9D3XMI1_9SAUR</name>
<keyword evidence="8" id="KW-0238">DNA-binding</keyword>
<dbReference type="FunFam" id="3.30.160.60:FF:001038">
    <property type="entry name" value="Zinc finger protein 217"/>
    <property type="match status" value="1"/>
</dbReference>
<feature type="domain" description="C2H2-type" evidence="17">
    <location>
        <begin position="2063"/>
        <end position="2090"/>
    </location>
</feature>
<evidence type="ECO:0000256" key="14">
    <source>
        <dbReference type="SAM" id="MobiDB-lite"/>
    </source>
</evidence>
<evidence type="ECO:0000259" key="17">
    <source>
        <dbReference type="PROSITE" id="PS50157"/>
    </source>
</evidence>
<feature type="region of interest" description="Disordered" evidence="14">
    <location>
        <begin position="2379"/>
        <end position="2408"/>
    </location>
</feature>
<feature type="region of interest" description="Disordered" evidence="14">
    <location>
        <begin position="241"/>
        <end position="844"/>
    </location>
</feature>
<evidence type="ECO:0000256" key="5">
    <source>
        <dbReference type="ARBA" id="ARBA00022771"/>
    </source>
</evidence>
<dbReference type="PANTHER" id="PTHR45845">
    <property type="entry name" value="RHO GUANINE NUCLEOTIDE EXCHANGE FACTOR-RELATED"/>
    <property type="match status" value="1"/>
</dbReference>
<dbReference type="SMART" id="SM00325">
    <property type="entry name" value="RhoGEF"/>
    <property type="match status" value="1"/>
</dbReference>
<dbReference type="Pfam" id="PF00621">
    <property type="entry name" value="RhoGEF"/>
    <property type="match status" value="1"/>
</dbReference>
<evidence type="ECO:0000256" key="6">
    <source>
        <dbReference type="ARBA" id="ARBA00022833"/>
    </source>
</evidence>
<protein>
    <recommendedName>
        <fullName evidence="12">Zinc finger protein 219</fullName>
    </recommendedName>
</protein>
<dbReference type="SUPFAM" id="SSF50729">
    <property type="entry name" value="PH domain-like"/>
    <property type="match status" value="1"/>
</dbReference>
<dbReference type="GO" id="GO:0006357">
    <property type="term" value="P:regulation of transcription by RNA polymerase II"/>
    <property type="evidence" value="ECO:0007669"/>
    <property type="project" value="UniProtKB-ARBA"/>
</dbReference>
<sequence>MEPEPVEDCVQNTLSALYPPFVATAPTLLGQVFEVVERTYREDALRYTIEFLIPAKHILARIQQEACAQYSGFVFCHEGWPLCLHEKVVVQFSSLPWQQLCPGDFYLQVAPYLCRAPRLVLKCLSPDGRSVQELPVLPDAYPFLFTAEWLNGINKDRRAGRLERCLLAAEERILRLPWTELICPQFVHQGSFMVGRRCLPGPSPEVLGARSPGDGRHSGGESQEAEGGGLEGEYVQLLEISPPRHNAPPTPVSPSSQSRTLPARKGQGKGRNRRHRAWLHHKPSREETLPRNRPRRTWEGGRPGADPGQAGLLRGWDLQRPYGETGGPRASQGDGQDRGGPAHKVAAQSRGKEGHLPGERWGGGDTGERVGDPTLGDEQQGGDPPEGRRGGDPSLKKEQRGGDSEVKKRDGVPGERQQGGDCSLGEVQRSRDPEEKQRDEVPGERQQGGDCSLGEVQRSGDPEEKQRDGVPGERQQGGDCSLGEVQRSRDPEEKQRDGVPGERQQGGDCSLGEVQRSGDPEEKQRDGVPGERQQGGDCSLGEVQRSGDPEEKQRDGVPGERQQGGACSLGEVQRSGDPGPPAISPQPSTVAEVQGLSEGAGQAAGTAAWPSSRQREQSQGLPRLSSSQHKAPSPDLRPARAEPPGARTSPQQGAVKDSAPGLPHRAAKGNRRRRKWGGRGCPTSVEWKEPGSPGAGVGDAPAGTKEGGIPAGTGLPVVPIPGEGDIPSSTKKEGSPSGTRLPITSTPGEGGVPPSTKEGSPSGTKQPVATTPGEGGVLPNSIEGGNASGTGLSVAPTPGEGAIPPSSTEPDSPSGTRLPIAPTPGEGAIPPSPEEETCADCPGQGALPAALAEAAVPTGAEEQAAPESLERTEAVGAGAAPFVESALPLTGGARTSCPVESLPPTSAPVGQDVDWELLRSGIFQLTGGVDRMGRALLTVTPQPPGEPAPAQGELSQALRYLHSLLRKEQQELGLTGLLDLRQGGALPLHPPALLPALQELQEASPAPVSRLLVLAPEGREELPLIQEALVLSPDDLPQFVDPEQLQTTLGGTLQHSQTQWVEMCQALERLCGLCQGVIQSVQVASAELEASELAESDEALSVRISGHKDAMQKLLSDPRLLELQSSGGSLLARLPPPGTCSAQAARAASLYQEVDDAIHRLVQLSNRRLGQLEQERGCRQLTQAVGWLADRGEQALAGFTPMEVGDSVVAVEETLAKFEAFHTLAKEWLARGHEALHLAGDRDLAAEGQQLESFERRLESCAHTMHSALRLHRFLQQAQDWALEGVRRLSAIEDSAGPEVVLGTLGQYCQQHGEISDSAFQEMRGLAVQSPWALRELGRCRARCQELGRLLQRRLEMALQAGPQPRRRADSTSASCSPQHPTRGLGTGLGSSRNMSCLLPPPGSLSPGLCEVPSCHSLASPRGPMENSDEERSPPPTSSSTAAFFQAPTLPLGTLPPCQHPAKGPPSTQRALSEPGPPRPSVLIRGLEVSSQEVVDRTCSPREHVMLVRSSAQRAEAPWGGTPSTERKRRLGAQQRLVAELIALEQEYLGCLAELLPLELGCQELPPELKRECGALEGTRDRLLGFHRTYFLKELQGCASHPLRAGGCFLRYADQFSLYALYVKNRQKLDAALASQQAAHKTVHSSLEGPWEDTALASALQRPLEQLERYGRFLEELLQETDLEQAPEREALRAAQQLLESQVQHGRNLLAMEQIRGCELELKAQGQLLHRDEFTVLRGRRKCHRHVFLFEQLLLFSKRKGTEGGLDVYVYKQAYKTADMGLTENIGESGLRFELWFRRRKLREAYTLQASSPEVKHKWTSAVAQLLWRQATLSKELRTQEMVSMGIGDKPFVSVQGPGQALLSSLLTGRAARTRASVALSSFSPWAGAPCSPPAATSSPRPGPAPAPLGLFCDASPVPPAAGRSPGACSLPGHLEEEEWELDVKHIPRASETAAGSGAALALGEPSPRGAESPGGSAPVQRRPEVDSRSPSPHKAVDSSPASCAALPSPPLQQEPLPSPLPEELSPGEGENPAFNGELDLQRYFNGPGPALGAGGGRKARPYSCAVCGKRFRFNSILALHTRIHASETPFTCPYCGHRAAQRGLLRLHLRSHRPEACARLSHQSRLLLELEERALLRRGPPAASEGEEEEEEEEEEEPPPLPIPPPAPPPAPPSPPPPLPPPSFRCPFCKGKFRTVGEQERHLRILHQPYKCGQCPFAAAQEGELQRHSREAHPPPAPPAPAAPPPAEFRCQVCGQAFTQSWFLKGHMRKHKDSFDHKCQVCGRCFKEPWFLKNHMKVHLSKLGLKGERGAAVPAAGGKPKAPRGLLLGYEALYPAFLPPPDKAEQGSFLGYLELRPPGDASCAERLQATARAVESGQEAASQLWGERRRHNRGEAAREEGGASVGQHRCPDCARAFATYQQMALHTRSHRPQDSDWARGRALGALASLHAAAGHGLPTDGGGGSNAGTGWGTALPSPGTQEEKGLRSGALRPDGGRSMSGKDCPYCGKTFRSSHHLKVHLRVHTGERPYKCPHCDYAGTQSGSLKYHLQRHHREQKNSAGTGAAGALEPRGRTTPSAPAKPPAFPPELLLQAAEKYRGAFLPQAWGTASHEPPARPSRRKPACTGRALRNGRADFEPLDLSLRPALEGVPPGELTLHRCLFCPFATSAPELMALHLQVHHSRKARGRRSVMAPPVRPHACLGQDGEQPPLHPQDEGPGVGEEPPTAVAHMSQRPPGAPMDTEPSERQGELELVLA</sequence>
<feature type="region of interest" description="Disordered" evidence="14">
    <location>
        <begin position="1360"/>
        <end position="1389"/>
    </location>
</feature>
<feature type="domain" description="C2H2-type" evidence="17">
    <location>
        <begin position="2531"/>
        <end position="2558"/>
    </location>
</feature>
<dbReference type="Pfam" id="PF00096">
    <property type="entry name" value="zf-C2H2"/>
    <property type="match status" value="3"/>
</dbReference>
<dbReference type="InterPro" id="IPR001849">
    <property type="entry name" value="PH_domain"/>
</dbReference>
<dbReference type="Gene3D" id="1.20.900.10">
    <property type="entry name" value="Dbl homology (DH) domain"/>
    <property type="match status" value="1"/>
</dbReference>
<dbReference type="Gene3D" id="2.30.29.30">
    <property type="entry name" value="Pleckstrin-homology domain (PH domain)/Phosphotyrosine-binding domain (PTB)"/>
    <property type="match status" value="1"/>
</dbReference>
<comment type="caution">
    <text evidence="18">The sequence shown here is derived from an EMBL/GenBank/DDBJ whole genome shotgun (WGS) entry which is preliminary data.</text>
</comment>
<feature type="region of interest" description="Disordered" evidence="14">
    <location>
        <begin position="2554"/>
        <end position="2585"/>
    </location>
</feature>
<feature type="compositionally biased region" description="Low complexity" evidence="14">
    <location>
        <begin position="1952"/>
        <end position="1965"/>
    </location>
</feature>
<feature type="region of interest" description="Disordered" evidence="14">
    <location>
        <begin position="1952"/>
        <end position="2036"/>
    </location>
</feature>
<feature type="region of interest" description="Disordered" evidence="14">
    <location>
        <begin position="2455"/>
        <end position="2500"/>
    </location>
</feature>
<dbReference type="SUPFAM" id="SSF57667">
    <property type="entry name" value="beta-beta-alpha zinc fingers"/>
    <property type="match status" value="3"/>
</dbReference>
<evidence type="ECO:0000256" key="12">
    <source>
        <dbReference type="ARBA" id="ARBA00067251"/>
    </source>
</evidence>
<feature type="compositionally biased region" description="Gly residues" evidence="14">
    <location>
        <begin position="2460"/>
        <end position="2472"/>
    </location>
</feature>
<dbReference type="Gene3D" id="3.30.160.60">
    <property type="entry name" value="Classic Zinc Finger"/>
    <property type="match status" value="6"/>
</dbReference>
<feature type="domain" description="C2H2-type" evidence="17">
    <location>
        <begin position="2409"/>
        <end position="2436"/>
    </location>
</feature>
<dbReference type="InterPro" id="IPR055251">
    <property type="entry name" value="SOS1_NGEF_PH"/>
</dbReference>
<feature type="compositionally biased region" description="Basic and acidic residues" evidence="14">
    <location>
        <begin position="428"/>
        <end position="443"/>
    </location>
</feature>
<keyword evidence="7" id="KW-0805">Transcription regulation</keyword>
<feature type="region of interest" description="Disordered" evidence="14">
    <location>
        <begin position="2607"/>
        <end position="2628"/>
    </location>
</feature>
<evidence type="ECO:0000259" key="15">
    <source>
        <dbReference type="PROSITE" id="PS50003"/>
    </source>
</evidence>
<keyword evidence="11" id="KW-0539">Nucleus</keyword>
<feature type="domain" description="C2H2-type" evidence="17">
    <location>
        <begin position="2091"/>
        <end position="2118"/>
    </location>
</feature>
<proteinExistence type="inferred from homology"/>
<feature type="compositionally biased region" description="Basic and acidic residues" evidence="14">
    <location>
        <begin position="516"/>
        <end position="529"/>
    </location>
</feature>
<dbReference type="InterPro" id="IPR013087">
    <property type="entry name" value="Znf_C2H2_type"/>
</dbReference>
<feature type="domain" description="C2H2-type" evidence="17">
    <location>
        <begin position="2185"/>
        <end position="2213"/>
    </location>
</feature>
<feature type="region of interest" description="Disordered" evidence="14">
    <location>
        <begin position="1419"/>
        <end position="1482"/>
    </location>
</feature>
<dbReference type="PANTHER" id="PTHR45845:SF5">
    <property type="entry name" value="RHO GUANINE NUCLEOTIDE EXCHANGE FACTOR 40"/>
    <property type="match status" value="1"/>
</dbReference>
<feature type="domain" description="DH" evidence="16">
    <location>
        <begin position="1533"/>
        <end position="1709"/>
    </location>
</feature>
<dbReference type="GO" id="GO:0003677">
    <property type="term" value="F:DNA binding"/>
    <property type="evidence" value="ECO:0007669"/>
    <property type="project" value="UniProtKB-KW"/>
</dbReference>
<feature type="region of interest" description="Disordered" evidence="14">
    <location>
        <begin position="203"/>
        <end position="228"/>
    </location>
</feature>
<feature type="compositionally biased region" description="Polar residues" evidence="14">
    <location>
        <begin position="609"/>
        <end position="630"/>
    </location>
</feature>
<keyword evidence="10" id="KW-0804">Transcription</keyword>
<evidence type="ECO:0000256" key="2">
    <source>
        <dbReference type="ARBA" id="ARBA00006991"/>
    </source>
</evidence>
<dbReference type="InterPro" id="IPR011993">
    <property type="entry name" value="PH-like_dom_sf"/>
</dbReference>
<dbReference type="GO" id="GO:0005634">
    <property type="term" value="C:nucleus"/>
    <property type="evidence" value="ECO:0007669"/>
    <property type="project" value="UniProtKB-SubCell"/>
</dbReference>
<evidence type="ECO:0000313" key="19">
    <source>
        <dbReference type="Proteomes" id="UP000827986"/>
    </source>
</evidence>
<feature type="compositionally biased region" description="Basic residues" evidence="14">
    <location>
        <begin position="665"/>
        <end position="677"/>
    </location>
</feature>
<evidence type="ECO:0000256" key="4">
    <source>
        <dbReference type="ARBA" id="ARBA00022737"/>
    </source>
</evidence>
<evidence type="ECO:0000259" key="16">
    <source>
        <dbReference type="PROSITE" id="PS50010"/>
    </source>
</evidence>
<dbReference type="GO" id="GO:0005085">
    <property type="term" value="F:guanyl-nucleotide exchange factor activity"/>
    <property type="evidence" value="ECO:0007669"/>
    <property type="project" value="InterPro"/>
</dbReference>
<feature type="domain" description="C2H2-type" evidence="17">
    <location>
        <begin position="2250"/>
        <end position="2277"/>
    </location>
</feature>
<dbReference type="Pfam" id="PF22697">
    <property type="entry name" value="SOS1_NGEF_PH"/>
    <property type="match status" value="1"/>
</dbReference>
<dbReference type="CDD" id="cd13242">
    <property type="entry name" value="PH_puratrophin-1"/>
    <property type="match status" value="1"/>
</dbReference>
<feature type="domain" description="PH" evidence="15">
    <location>
        <begin position="1721"/>
        <end position="1828"/>
    </location>
</feature>
<dbReference type="InterPro" id="IPR036236">
    <property type="entry name" value="Znf_C2H2_sf"/>
</dbReference>
<feature type="compositionally biased region" description="Polar residues" evidence="14">
    <location>
        <begin position="757"/>
        <end position="769"/>
    </location>
</feature>
<evidence type="ECO:0000256" key="9">
    <source>
        <dbReference type="ARBA" id="ARBA00023159"/>
    </source>
</evidence>
<dbReference type="InterPro" id="IPR000219">
    <property type="entry name" value="DH_dom"/>
</dbReference>
<feature type="domain" description="C2H2-type" evidence="17">
    <location>
        <begin position="2503"/>
        <end position="2530"/>
    </location>
</feature>
<keyword evidence="6" id="KW-0862">Zinc</keyword>
<evidence type="ECO:0000256" key="13">
    <source>
        <dbReference type="PROSITE-ProRule" id="PRU00042"/>
    </source>
</evidence>
<evidence type="ECO:0000256" key="10">
    <source>
        <dbReference type="ARBA" id="ARBA00023163"/>
    </source>
</evidence>
<feature type="compositionally biased region" description="Polar residues" evidence="14">
    <location>
        <begin position="1371"/>
        <end position="1380"/>
    </location>
</feature>
<keyword evidence="5 13" id="KW-0863">Zinc-finger</keyword>
<evidence type="ECO:0000313" key="18">
    <source>
        <dbReference type="EMBL" id="KAH1182417.1"/>
    </source>
</evidence>
<dbReference type="Proteomes" id="UP000827986">
    <property type="component" value="Unassembled WGS sequence"/>
</dbReference>
<dbReference type="GO" id="GO:0008270">
    <property type="term" value="F:zinc ion binding"/>
    <property type="evidence" value="ECO:0007669"/>
    <property type="project" value="UniProtKB-KW"/>
</dbReference>
<evidence type="ECO:0000256" key="11">
    <source>
        <dbReference type="ARBA" id="ARBA00023242"/>
    </source>
</evidence>
<evidence type="ECO:0000256" key="1">
    <source>
        <dbReference type="ARBA" id="ARBA00004123"/>
    </source>
</evidence>
<keyword evidence="19" id="KW-1185">Reference proteome</keyword>
<keyword evidence="4" id="KW-0677">Repeat</keyword>
<dbReference type="PROSITE" id="PS50157">
    <property type="entry name" value="ZINC_FINGER_C2H2_2"/>
    <property type="match status" value="9"/>
</dbReference>
<feature type="compositionally biased region" description="Basic and acidic residues" evidence="14">
    <location>
        <begin position="545"/>
        <end position="558"/>
    </location>
</feature>
<accession>A0A9D3XMI1</accession>
<feature type="region of interest" description="Disordered" evidence="14">
    <location>
        <begin position="2224"/>
        <end position="2247"/>
    </location>
</feature>
<dbReference type="InterPro" id="IPR052231">
    <property type="entry name" value="Rho_GEF_signaling-related"/>
</dbReference>
<feature type="compositionally biased region" description="Pro residues" evidence="14">
    <location>
        <begin position="2008"/>
        <end position="2021"/>
    </location>
</feature>
<feature type="compositionally biased region" description="Acidic residues" evidence="14">
    <location>
        <begin position="2146"/>
        <end position="2159"/>
    </location>
</feature>
<feature type="compositionally biased region" description="Polar residues" evidence="14">
    <location>
        <begin position="805"/>
        <end position="815"/>
    </location>
</feature>
<feature type="compositionally biased region" description="Pro residues" evidence="14">
    <location>
        <begin position="2160"/>
        <end position="2180"/>
    </location>
</feature>
<comment type="similarity">
    <text evidence="2">Belongs to the krueppel C2H2-type zinc-finger protein family.</text>
</comment>
<dbReference type="SMART" id="SM00233">
    <property type="entry name" value="PH"/>
    <property type="match status" value="1"/>
</dbReference>
<dbReference type="EMBL" id="JAHDVG010000467">
    <property type="protein sequence ID" value="KAH1182417.1"/>
    <property type="molecule type" value="Genomic_DNA"/>
</dbReference>
<gene>
    <name evidence="18" type="ORF">KIL84_010171</name>
</gene>
<keyword evidence="9" id="KW-0010">Activator</keyword>
<dbReference type="Gene3D" id="1.20.58.60">
    <property type="match status" value="1"/>
</dbReference>
<feature type="domain" description="C2H2-type" evidence="17">
    <location>
        <begin position="2211"/>
        <end position="2239"/>
    </location>
</feature>
<feature type="compositionally biased region" description="Basic and acidic residues" evidence="14">
    <location>
        <begin position="385"/>
        <end position="413"/>
    </location>
</feature>
<feature type="compositionally biased region" description="Basic and acidic residues" evidence="14">
    <location>
        <begin position="458"/>
        <end position="471"/>
    </location>
</feature>
<dbReference type="FunFam" id="3.30.160.60:FF:001140">
    <property type="entry name" value="Zinc finger protein 219"/>
    <property type="match status" value="1"/>
</dbReference>
<organism evidence="18 19">
    <name type="scientific">Mauremys mutica</name>
    <name type="common">yellowpond turtle</name>
    <dbReference type="NCBI Taxonomy" id="74926"/>
    <lineage>
        <taxon>Eukaryota</taxon>
        <taxon>Metazoa</taxon>
        <taxon>Chordata</taxon>
        <taxon>Craniata</taxon>
        <taxon>Vertebrata</taxon>
        <taxon>Euteleostomi</taxon>
        <taxon>Archelosauria</taxon>
        <taxon>Testudinata</taxon>
        <taxon>Testudines</taxon>
        <taxon>Cryptodira</taxon>
        <taxon>Durocryptodira</taxon>
        <taxon>Testudinoidea</taxon>
        <taxon>Geoemydidae</taxon>
        <taxon>Geoemydinae</taxon>
        <taxon>Mauremys</taxon>
    </lineage>
</organism>
<feature type="domain" description="C2H2-type" evidence="17">
    <location>
        <begin position="2278"/>
        <end position="2305"/>
    </location>
</feature>
<keyword evidence="3" id="KW-0479">Metal-binding</keyword>
<feature type="compositionally biased region" description="Low complexity" evidence="14">
    <location>
        <begin position="2022"/>
        <end position="2031"/>
    </location>
</feature>
<dbReference type="PROSITE" id="PS00028">
    <property type="entry name" value="ZINC_FINGER_C2H2_1"/>
    <property type="match status" value="5"/>
</dbReference>
<dbReference type="FunFam" id="3.30.160.60:FF:000075">
    <property type="entry name" value="Putative zinc finger protein 536"/>
    <property type="match status" value="1"/>
</dbReference>
<dbReference type="SMART" id="SM00355">
    <property type="entry name" value="ZnF_C2H2"/>
    <property type="match status" value="10"/>
</dbReference>
<feature type="compositionally biased region" description="Basic residues" evidence="14">
    <location>
        <begin position="266"/>
        <end position="283"/>
    </location>
</feature>
<evidence type="ECO:0000256" key="3">
    <source>
        <dbReference type="ARBA" id="ARBA00022723"/>
    </source>
</evidence>
<feature type="compositionally biased region" description="Pro residues" evidence="14">
    <location>
        <begin position="2235"/>
        <end position="2247"/>
    </location>
</feature>
<feature type="region of interest" description="Disordered" evidence="14">
    <location>
        <begin position="2138"/>
        <end position="2180"/>
    </location>
</feature>
<feature type="compositionally biased region" description="Basic and acidic residues" evidence="14">
    <location>
        <begin position="486"/>
        <end position="500"/>
    </location>
</feature>
<dbReference type="SUPFAM" id="SSF48065">
    <property type="entry name" value="DBL homology domain (DH-domain)"/>
    <property type="match status" value="1"/>
</dbReference>